<dbReference type="PANTHER" id="PTHR45857:SF2">
    <property type="entry name" value="FORMIN-LIKE PROTEIN 1"/>
    <property type="match status" value="1"/>
</dbReference>
<evidence type="ECO:0000313" key="3">
    <source>
        <dbReference type="EMBL" id="CAK6984926.1"/>
    </source>
</evidence>
<dbReference type="Pfam" id="PF02181">
    <property type="entry name" value="FH2"/>
    <property type="match status" value="1"/>
</dbReference>
<dbReference type="GO" id="GO:0030866">
    <property type="term" value="P:cortical actin cytoskeleton organization"/>
    <property type="evidence" value="ECO:0007669"/>
    <property type="project" value="TreeGrafter"/>
</dbReference>
<organism evidence="3 4">
    <name type="scientific">Scomber scombrus</name>
    <name type="common">Atlantic mackerel</name>
    <name type="synonym">Scomber vernalis</name>
    <dbReference type="NCBI Taxonomy" id="13677"/>
    <lineage>
        <taxon>Eukaryota</taxon>
        <taxon>Metazoa</taxon>
        <taxon>Chordata</taxon>
        <taxon>Craniata</taxon>
        <taxon>Vertebrata</taxon>
        <taxon>Euteleostomi</taxon>
        <taxon>Actinopterygii</taxon>
        <taxon>Neopterygii</taxon>
        <taxon>Teleostei</taxon>
        <taxon>Neoteleostei</taxon>
        <taxon>Acanthomorphata</taxon>
        <taxon>Pelagiaria</taxon>
        <taxon>Scombriformes</taxon>
        <taxon>Scombridae</taxon>
        <taxon>Scomber</taxon>
    </lineage>
</organism>
<name>A0AAV1QLC2_SCOSC</name>
<dbReference type="PANTHER" id="PTHR45857">
    <property type="entry name" value="FORMIN-LIKE PROTEIN"/>
    <property type="match status" value="1"/>
</dbReference>
<dbReference type="AlphaFoldDB" id="A0AAV1QLC2"/>
<protein>
    <submittedName>
        <fullName evidence="3">Formin-like protein 1 isoform X2</fullName>
    </submittedName>
</protein>
<comment type="caution">
    <text evidence="3">The sequence shown here is derived from an EMBL/GenBank/DDBJ whole genome shotgun (WGS) entry which is preliminary data.</text>
</comment>
<dbReference type="InterPro" id="IPR015425">
    <property type="entry name" value="FH2_Formin"/>
</dbReference>
<dbReference type="InterPro" id="IPR042201">
    <property type="entry name" value="FH2_Formin_sf"/>
</dbReference>
<dbReference type="GO" id="GO:0008360">
    <property type="term" value="P:regulation of cell shape"/>
    <property type="evidence" value="ECO:0007669"/>
    <property type="project" value="TreeGrafter"/>
</dbReference>
<feature type="non-terminal residue" evidence="3">
    <location>
        <position position="1"/>
    </location>
</feature>
<dbReference type="Gene3D" id="1.20.58.2220">
    <property type="entry name" value="Formin, FH2 domain"/>
    <property type="match status" value="1"/>
</dbReference>
<dbReference type="SMART" id="SM00498">
    <property type="entry name" value="FH2"/>
    <property type="match status" value="1"/>
</dbReference>
<accession>A0AAV1QLC2</accession>
<dbReference type="GO" id="GO:0051015">
    <property type="term" value="F:actin filament binding"/>
    <property type="evidence" value="ECO:0007669"/>
    <property type="project" value="TreeGrafter"/>
</dbReference>
<dbReference type="GO" id="GO:0016477">
    <property type="term" value="P:cell migration"/>
    <property type="evidence" value="ECO:0007669"/>
    <property type="project" value="TreeGrafter"/>
</dbReference>
<gene>
    <name evidence="3" type="ORF">FSCOSCO3_A032815</name>
</gene>
<comment type="similarity">
    <text evidence="1">Belongs to the formin homology family.</text>
</comment>
<feature type="non-terminal residue" evidence="3">
    <location>
        <position position="257"/>
    </location>
</feature>
<keyword evidence="4" id="KW-1185">Reference proteome</keyword>
<dbReference type="PROSITE" id="PS51444">
    <property type="entry name" value="FH2"/>
    <property type="match status" value="1"/>
</dbReference>
<reference evidence="3 4" key="1">
    <citation type="submission" date="2024-01" db="EMBL/GenBank/DDBJ databases">
        <authorList>
            <person name="Alioto T."/>
            <person name="Alioto T."/>
            <person name="Gomez Garrido J."/>
        </authorList>
    </citation>
    <scope>NUCLEOTIDE SEQUENCE [LARGE SCALE GENOMIC DNA]</scope>
</reference>
<dbReference type="GO" id="GO:0005829">
    <property type="term" value="C:cytosol"/>
    <property type="evidence" value="ECO:0007669"/>
    <property type="project" value="TreeGrafter"/>
</dbReference>
<dbReference type="InterPro" id="IPR043592">
    <property type="entry name" value="FMNL_animal"/>
</dbReference>
<evidence type="ECO:0000259" key="2">
    <source>
        <dbReference type="PROSITE" id="PS51444"/>
    </source>
</evidence>
<dbReference type="EMBL" id="CAWUFR010002601">
    <property type="protein sequence ID" value="CAK6984926.1"/>
    <property type="molecule type" value="Genomic_DNA"/>
</dbReference>
<feature type="domain" description="FH2" evidence="2">
    <location>
        <begin position="1"/>
        <end position="257"/>
    </location>
</feature>
<dbReference type="SUPFAM" id="SSF101447">
    <property type="entry name" value="Formin homology 2 domain (FH2 domain)"/>
    <property type="match status" value="1"/>
</dbReference>
<evidence type="ECO:0000256" key="1">
    <source>
        <dbReference type="ARBA" id="ARBA00023449"/>
    </source>
</evidence>
<sequence length="257" mass="29418">YDQKSLSVVFLELLKPFIPSDFEMKLLVNYENDGRPLEDLADEDQFMLRFGKIPHLSQQINTLTFVGNFPDTVKRLQLQLDSIISASMSIKSSTKLKKILEIVLAHGNYMNSSKRGSAYGFRLQSLDLLLETKSTDRSQTLLHFITNIILEKYADLANFHTELHFVDEAALVYLDSIIQDICSLERGMEMTKEVQDDSPVLKKFIKTNSKKLDSLMKHGKTAQEAYCSVVDYFGENSKTTNPSEFFPIFGRFIKAYK</sequence>
<evidence type="ECO:0000313" key="4">
    <source>
        <dbReference type="Proteomes" id="UP001314229"/>
    </source>
</evidence>
<proteinExistence type="inferred from homology"/>
<dbReference type="EMBL" id="CAWUFR010002601">
    <property type="protein sequence ID" value="CAK6984925.1"/>
    <property type="molecule type" value="Genomic_DNA"/>
</dbReference>
<dbReference type="Proteomes" id="UP001314229">
    <property type="component" value="Unassembled WGS sequence"/>
</dbReference>